<gene>
    <name evidence="1" type="ORF">PHSY_001892</name>
</gene>
<reference evidence="2" key="1">
    <citation type="journal article" date="2013" name="Genome Announc.">
        <title>Draft genome sequence of the basidiomycetous yeast-like fungus Pseudozyma hubeiensis SY62, which produces an abundant amount of the biosurfactant mannosylerythritol lipids.</title>
        <authorList>
            <person name="Konishi M."/>
            <person name="Hatada Y."/>
            <person name="Horiuchi J."/>
        </authorList>
    </citation>
    <scope>NUCLEOTIDE SEQUENCE [LARGE SCALE GENOMIC DNA]</scope>
    <source>
        <strain evidence="2">SY62</strain>
    </source>
</reference>
<proteinExistence type="predicted"/>
<organism evidence="1 2">
    <name type="scientific">Pseudozyma hubeiensis (strain SY62)</name>
    <name type="common">Yeast</name>
    <dbReference type="NCBI Taxonomy" id="1305764"/>
    <lineage>
        <taxon>Eukaryota</taxon>
        <taxon>Fungi</taxon>
        <taxon>Dikarya</taxon>
        <taxon>Basidiomycota</taxon>
        <taxon>Ustilaginomycotina</taxon>
        <taxon>Ustilaginomycetes</taxon>
        <taxon>Ustilaginales</taxon>
        <taxon>Ustilaginaceae</taxon>
        <taxon>Pseudozyma</taxon>
    </lineage>
</organism>
<protein>
    <submittedName>
        <fullName evidence="1">Uncharacterized protein</fullName>
    </submittedName>
</protein>
<evidence type="ECO:0000313" key="2">
    <source>
        <dbReference type="Proteomes" id="UP000014071"/>
    </source>
</evidence>
<accession>R9NZT9</accession>
<dbReference type="EMBL" id="DF238783">
    <property type="protein sequence ID" value="GAC94321.1"/>
    <property type="molecule type" value="Genomic_DNA"/>
</dbReference>
<keyword evidence="2" id="KW-1185">Reference proteome</keyword>
<dbReference type="HOGENOM" id="CLU_1619769_0_0_1"/>
<dbReference type="GeneID" id="24107187"/>
<evidence type="ECO:0000313" key="1">
    <source>
        <dbReference type="EMBL" id="GAC94321.1"/>
    </source>
</evidence>
<name>R9NZT9_PSEHS</name>
<dbReference type="AlphaFoldDB" id="R9NZT9"/>
<sequence length="164" mass="18618">MEQEGYILTLSLLSFFGVYDGDILHRSVLQAGCQLKEPANRQAREGLDSELNTIVVLGTSEFLSTLRCLSHHRPQQPALRVPRLPFGFNDRAISQESARDQDTAWLFDVLEQATGSDSPLSNTNTMEAPGWRTNYSFLFLFPTRRFVVCLTWHRCIRTCSLAVH</sequence>
<dbReference type="Proteomes" id="UP000014071">
    <property type="component" value="Unassembled WGS sequence"/>
</dbReference>
<dbReference type="RefSeq" id="XP_012187908.1">
    <property type="nucleotide sequence ID" value="XM_012332518.1"/>
</dbReference>